<comment type="caution">
    <text evidence="2">The sequence shown here is derived from an EMBL/GenBank/DDBJ whole genome shotgun (WGS) entry which is preliminary data.</text>
</comment>
<sequence length="278" mass="29769">MNGANLTFEVYTTDANGNPKTQVKIADNEFGVLVSDYVASGKTAEVKVAYDKLKPGTTYAFPTSAYDGSLYETEWSPWAKFKIRSRSVDIKLPEPNKDAPTLNQDGHQEPQKIAQPSLAPVDPTQPPIGRRASDGWSCGELNAGTGIQPCSRLVPDGSKKTRDALTKGTRALLPHLVDWCANLVNSHIMRYEACIGTFNYEYEGIIVKDGRPTGEVLNATWAVDQEVKLSGTWGSSMPSRSLYQARNVGGNVTPIASSTAARSATLAGGRSSAADAGA</sequence>
<evidence type="ECO:0000256" key="1">
    <source>
        <dbReference type="SAM" id="MobiDB-lite"/>
    </source>
</evidence>
<dbReference type="RefSeq" id="WP_380864963.1">
    <property type="nucleotide sequence ID" value="NZ_JBHSKM010000046.1"/>
</dbReference>
<proteinExistence type="predicted"/>
<gene>
    <name evidence="2" type="ORF">ACFPQ9_41655</name>
</gene>
<protein>
    <submittedName>
        <fullName evidence="2">Uncharacterized protein</fullName>
    </submittedName>
</protein>
<name>A0ABW0CWM7_STRCD</name>
<keyword evidence="3" id="KW-1185">Reference proteome</keyword>
<reference evidence="3" key="1">
    <citation type="journal article" date="2019" name="Int. J. Syst. Evol. Microbiol.">
        <title>The Global Catalogue of Microorganisms (GCM) 10K type strain sequencing project: providing services to taxonomists for standard genome sequencing and annotation.</title>
        <authorList>
            <consortium name="The Broad Institute Genomics Platform"/>
            <consortium name="The Broad Institute Genome Sequencing Center for Infectious Disease"/>
            <person name="Wu L."/>
            <person name="Ma J."/>
        </authorList>
    </citation>
    <scope>NUCLEOTIDE SEQUENCE [LARGE SCALE GENOMIC DNA]</scope>
    <source>
        <strain evidence="3">KCTC 42586</strain>
    </source>
</reference>
<organism evidence="2 3">
    <name type="scientific">Streptomyces coerulescens</name>
    <dbReference type="NCBI Taxonomy" id="29304"/>
    <lineage>
        <taxon>Bacteria</taxon>
        <taxon>Bacillati</taxon>
        <taxon>Actinomycetota</taxon>
        <taxon>Actinomycetes</taxon>
        <taxon>Kitasatosporales</taxon>
        <taxon>Streptomycetaceae</taxon>
        <taxon>Streptomyces</taxon>
    </lineage>
</organism>
<evidence type="ECO:0000313" key="3">
    <source>
        <dbReference type="Proteomes" id="UP001596263"/>
    </source>
</evidence>
<dbReference type="Proteomes" id="UP001596263">
    <property type="component" value="Unassembled WGS sequence"/>
</dbReference>
<feature type="region of interest" description="Disordered" evidence="1">
    <location>
        <begin position="92"/>
        <end position="135"/>
    </location>
</feature>
<accession>A0ABW0CWM7</accession>
<dbReference type="EMBL" id="JBHSKM010000046">
    <property type="protein sequence ID" value="MFC5220335.1"/>
    <property type="molecule type" value="Genomic_DNA"/>
</dbReference>
<evidence type="ECO:0000313" key="2">
    <source>
        <dbReference type="EMBL" id="MFC5220335.1"/>
    </source>
</evidence>